<dbReference type="RefSeq" id="WP_039209174.1">
    <property type="nucleotide sequence ID" value="NZ_JSCE01000172.1"/>
</dbReference>
<name>A0A0B2JU00_9FIRM</name>
<feature type="signal peptide" evidence="1">
    <location>
        <begin position="1"/>
        <end position="18"/>
    </location>
</feature>
<proteinExistence type="predicted"/>
<comment type="caution">
    <text evidence="2">The sequence shown here is derived from an EMBL/GenBank/DDBJ whole genome shotgun (WGS) entry which is preliminary data.</text>
</comment>
<evidence type="ECO:0000313" key="3">
    <source>
        <dbReference type="Proteomes" id="UP000030993"/>
    </source>
</evidence>
<protein>
    <recommendedName>
        <fullName evidence="4">Lipoprotein</fullName>
    </recommendedName>
</protein>
<accession>A0A0B2JU00</accession>
<organism evidence="2 3">
    <name type="scientific">Anaerovibrio lipolyticus</name>
    <dbReference type="NCBI Taxonomy" id="82374"/>
    <lineage>
        <taxon>Bacteria</taxon>
        <taxon>Bacillati</taxon>
        <taxon>Bacillota</taxon>
        <taxon>Negativicutes</taxon>
        <taxon>Selenomonadales</taxon>
        <taxon>Selenomonadaceae</taxon>
        <taxon>Anaerovibrio</taxon>
    </lineage>
</organism>
<evidence type="ECO:0000313" key="2">
    <source>
        <dbReference type="EMBL" id="KHM51785.1"/>
    </source>
</evidence>
<dbReference type="STRING" id="82374.NZ47_08405"/>
<keyword evidence="1" id="KW-0732">Signal</keyword>
<feature type="chain" id="PRO_5038507379" description="Lipoprotein" evidence="1">
    <location>
        <begin position="19"/>
        <end position="307"/>
    </location>
</feature>
<dbReference type="PROSITE" id="PS51257">
    <property type="entry name" value="PROKAR_LIPOPROTEIN"/>
    <property type="match status" value="1"/>
</dbReference>
<keyword evidence="3" id="KW-1185">Reference proteome</keyword>
<dbReference type="Proteomes" id="UP000030993">
    <property type="component" value="Unassembled WGS sequence"/>
</dbReference>
<gene>
    <name evidence="2" type="ORF">NZ47_08405</name>
</gene>
<dbReference type="EMBL" id="JSCE01000172">
    <property type="protein sequence ID" value="KHM51785.1"/>
    <property type="molecule type" value="Genomic_DNA"/>
</dbReference>
<evidence type="ECO:0008006" key="4">
    <source>
        <dbReference type="Google" id="ProtNLM"/>
    </source>
</evidence>
<dbReference type="AlphaFoldDB" id="A0A0B2JU00"/>
<sequence length="307" mass="34855">MKQKLFVFICLISLVVFSGCGLDQCDTPEEVITKIFSGELKSADEVKKLFYIIGDEDKASPYTLMGEEVYTATGFNNRANYENEFIKKVLNIDHVENLKIKKIVRSDTTFTPNSYYKVSGTIHNKDGSTEIMNNSVVHVVPNSNEKNERTKYLVNITPIYERLDFSRYAFGRGDEKTFGIQLSAHYCGDSICFIAFIENFSDDEYIMAEWPNGANVIWGDKSVRLQKPVIINSKNNPIGQLSYNRGKYHAFVVSYFDLGKIVTPEEAKELLKKNNSLIINYLIAGENGLPSMRSKKQQLVLDDIGKQ</sequence>
<reference evidence="2 3" key="1">
    <citation type="journal article" date="2013" name="PLoS ONE">
        <title>Identification and characterization of three novel lipases belonging to families II and V from Anaerovibrio lipolyticus 5ST.</title>
        <authorList>
            <person name="Prive F."/>
            <person name="Kaderbhai N.N."/>
            <person name="Girdwood S."/>
            <person name="Worgan H.J."/>
            <person name="Pinloche E."/>
            <person name="Scollan N.D."/>
            <person name="Huws S.A."/>
            <person name="Newbold C.J."/>
        </authorList>
    </citation>
    <scope>NUCLEOTIDE SEQUENCE [LARGE SCALE GENOMIC DNA]</scope>
    <source>
        <strain evidence="2 3">5S</strain>
    </source>
</reference>
<evidence type="ECO:0000256" key="1">
    <source>
        <dbReference type="SAM" id="SignalP"/>
    </source>
</evidence>